<keyword evidence="2" id="KW-1185">Reference proteome</keyword>
<dbReference type="PANTHER" id="PTHR31662:SF66">
    <property type="entry name" value="ULP1 PROTEASE FAMILY, C-TERMINAL CATALYTIC DOMAIN CONTAINING PROTEIN"/>
    <property type="match status" value="1"/>
</dbReference>
<accession>A0AAN8TBL2</accession>
<dbReference type="AlphaFoldDB" id="A0AAN8TBL2"/>
<reference evidence="1 2" key="1">
    <citation type="submission" date="2024-02" db="EMBL/GenBank/DDBJ databases">
        <title>de novo genome assembly of Solanum bulbocastanum strain 11H21.</title>
        <authorList>
            <person name="Hosaka A.J."/>
        </authorList>
    </citation>
    <scope>NUCLEOTIDE SEQUENCE [LARGE SCALE GENOMIC DNA]</scope>
    <source>
        <tissue evidence="1">Young leaves</tissue>
    </source>
</reference>
<dbReference type="Proteomes" id="UP001371456">
    <property type="component" value="Unassembled WGS sequence"/>
</dbReference>
<evidence type="ECO:0000313" key="2">
    <source>
        <dbReference type="Proteomes" id="UP001371456"/>
    </source>
</evidence>
<dbReference type="EMBL" id="JBANQN010000007">
    <property type="protein sequence ID" value="KAK6784140.1"/>
    <property type="molecule type" value="Genomic_DNA"/>
</dbReference>
<comment type="caution">
    <text evidence="1">The sequence shown here is derived from an EMBL/GenBank/DDBJ whole genome shotgun (WGS) entry which is preliminary data.</text>
</comment>
<organism evidence="1 2">
    <name type="scientific">Solanum bulbocastanum</name>
    <name type="common">Wild potato</name>
    <dbReference type="NCBI Taxonomy" id="147425"/>
    <lineage>
        <taxon>Eukaryota</taxon>
        <taxon>Viridiplantae</taxon>
        <taxon>Streptophyta</taxon>
        <taxon>Embryophyta</taxon>
        <taxon>Tracheophyta</taxon>
        <taxon>Spermatophyta</taxon>
        <taxon>Magnoliopsida</taxon>
        <taxon>eudicotyledons</taxon>
        <taxon>Gunneridae</taxon>
        <taxon>Pentapetalae</taxon>
        <taxon>asterids</taxon>
        <taxon>lamiids</taxon>
        <taxon>Solanales</taxon>
        <taxon>Solanaceae</taxon>
        <taxon>Solanoideae</taxon>
        <taxon>Solaneae</taxon>
        <taxon>Solanum</taxon>
    </lineage>
</organism>
<name>A0AAN8TBL2_SOLBU</name>
<dbReference type="GO" id="GO:0005634">
    <property type="term" value="C:nucleus"/>
    <property type="evidence" value="ECO:0007669"/>
    <property type="project" value="TreeGrafter"/>
</dbReference>
<evidence type="ECO:0000313" key="1">
    <source>
        <dbReference type="EMBL" id="KAK6784140.1"/>
    </source>
</evidence>
<sequence length="218" mass="25541">MNLQHFHKESSCLKCYFLKKSQESEVWSPISSPPLGHFNNDLENEESIISKSANDKVEDKIKDQKATEKGKLPTFELYELKCICPKIEEKGKSPMPKFYELKHINKLTFSNLIQGETSEIKLKKEDNYDYYQDVAILKSIYHYFFNHGVIPYPNYSENFINYIEVSIPNLKFRGQALKTKNILLERHFLTILKIVGYNPNIINPIHREIFDLSMGLWG</sequence>
<proteinExistence type="predicted"/>
<dbReference type="GO" id="GO:0006355">
    <property type="term" value="P:regulation of DNA-templated transcription"/>
    <property type="evidence" value="ECO:0007669"/>
    <property type="project" value="InterPro"/>
</dbReference>
<dbReference type="InterPro" id="IPR007592">
    <property type="entry name" value="GEBP"/>
</dbReference>
<gene>
    <name evidence="1" type="ORF">RDI58_017594</name>
</gene>
<dbReference type="PANTHER" id="PTHR31662">
    <property type="entry name" value="BNAANNG10740D PROTEIN-RELATED"/>
    <property type="match status" value="1"/>
</dbReference>
<protein>
    <submittedName>
        <fullName evidence="1">Uncharacterized protein</fullName>
    </submittedName>
</protein>